<dbReference type="Pfam" id="PF23024">
    <property type="entry name" value="AMP-dom_DIP2-like"/>
    <property type="match status" value="1"/>
</dbReference>
<feature type="domain" description="AMP-binding enzyme C-terminal" evidence="7">
    <location>
        <begin position="470"/>
        <end position="585"/>
    </location>
</feature>
<keyword evidence="5" id="KW-0472">Membrane</keyword>
<dbReference type="GO" id="GO:0070566">
    <property type="term" value="F:adenylyltransferase activity"/>
    <property type="evidence" value="ECO:0007669"/>
    <property type="project" value="TreeGrafter"/>
</dbReference>
<dbReference type="InterPro" id="IPR042099">
    <property type="entry name" value="ANL_N_sf"/>
</dbReference>
<keyword evidence="5" id="KW-1133">Transmembrane helix</keyword>
<evidence type="ECO:0000313" key="8">
    <source>
        <dbReference type="EMBL" id="SHK01734.1"/>
    </source>
</evidence>
<keyword evidence="4" id="KW-0443">Lipid metabolism</keyword>
<dbReference type="InterPro" id="IPR020845">
    <property type="entry name" value="AMP-binding_CS"/>
</dbReference>
<evidence type="ECO:0000259" key="7">
    <source>
        <dbReference type="Pfam" id="PF23024"/>
    </source>
</evidence>
<evidence type="ECO:0000256" key="1">
    <source>
        <dbReference type="ARBA" id="ARBA00006432"/>
    </source>
</evidence>
<dbReference type="CDD" id="cd05931">
    <property type="entry name" value="FAAL"/>
    <property type="match status" value="1"/>
</dbReference>
<evidence type="ECO:0000256" key="4">
    <source>
        <dbReference type="ARBA" id="ARBA00023098"/>
    </source>
</evidence>
<evidence type="ECO:0000259" key="6">
    <source>
        <dbReference type="Pfam" id="PF00501"/>
    </source>
</evidence>
<keyword evidence="2 8" id="KW-0436">Ligase</keyword>
<reference evidence="8 9" key="1">
    <citation type="submission" date="2016-11" db="EMBL/GenBank/DDBJ databases">
        <authorList>
            <person name="Jaros S."/>
            <person name="Januszkiewicz K."/>
            <person name="Wedrychowicz H."/>
        </authorList>
    </citation>
    <scope>NUCLEOTIDE SEQUENCE [LARGE SCALE GENOMIC DNA]</scope>
    <source>
        <strain evidence="8 9">GAS499</strain>
    </source>
</reference>
<dbReference type="FunFam" id="3.40.50.12780:FF:000013">
    <property type="entry name" value="Long-chain-fatty-acid--AMP ligase FadD32"/>
    <property type="match status" value="1"/>
</dbReference>
<dbReference type="PANTHER" id="PTHR22754:SF32">
    <property type="entry name" value="DISCO-INTERACTING PROTEIN 2"/>
    <property type="match status" value="1"/>
</dbReference>
<organism evidence="8 9">
    <name type="scientific">Bradyrhizobium lablabi</name>
    <dbReference type="NCBI Taxonomy" id="722472"/>
    <lineage>
        <taxon>Bacteria</taxon>
        <taxon>Pseudomonadati</taxon>
        <taxon>Pseudomonadota</taxon>
        <taxon>Alphaproteobacteria</taxon>
        <taxon>Hyphomicrobiales</taxon>
        <taxon>Nitrobacteraceae</taxon>
        <taxon>Bradyrhizobium</taxon>
    </lineage>
</organism>
<dbReference type="Gene3D" id="3.30.300.30">
    <property type="match status" value="1"/>
</dbReference>
<comment type="similarity">
    <text evidence="1">Belongs to the ATP-dependent AMP-binding enzyme family.</text>
</comment>
<dbReference type="GO" id="GO:0071766">
    <property type="term" value="P:Actinobacterium-type cell wall biogenesis"/>
    <property type="evidence" value="ECO:0007669"/>
    <property type="project" value="UniProtKB-ARBA"/>
</dbReference>
<keyword evidence="3" id="KW-0276">Fatty acid metabolism</keyword>
<dbReference type="InterPro" id="IPR025110">
    <property type="entry name" value="AMP-bd_C"/>
</dbReference>
<dbReference type="Gene3D" id="3.40.50.12780">
    <property type="entry name" value="N-terminal domain of ligase-like"/>
    <property type="match status" value="1"/>
</dbReference>
<dbReference type="GO" id="GO:0016874">
    <property type="term" value="F:ligase activity"/>
    <property type="evidence" value="ECO:0007669"/>
    <property type="project" value="UniProtKB-KW"/>
</dbReference>
<evidence type="ECO:0000256" key="5">
    <source>
        <dbReference type="SAM" id="Phobius"/>
    </source>
</evidence>
<dbReference type="InterPro" id="IPR040097">
    <property type="entry name" value="FAAL/FAAC"/>
</dbReference>
<gene>
    <name evidence="8" type="ORF">SAMN05444159_2192</name>
</gene>
<evidence type="ECO:0000256" key="2">
    <source>
        <dbReference type="ARBA" id="ARBA00022598"/>
    </source>
</evidence>
<evidence type="ECO:0000256" key="3">
    <source>
        <dbReference type="ARBA" id="ARBA00022832"/>
    </source>
</evidence>
<evidence type="ECO:0000313" key="9">
    <source>
        <dbReference type="Proteomes" id="UP000189935"/>
    </source>
</evidence>
<sequence length="590" mass="64576">MQRVLPLKGLRPPGIVTDMETFSSLVTLLAHRAQSQPDDRAYLFLSDRGTEEAALTFRELQDAAQALAARLTRMAKPGDRAILVFPPGLEFLVAFFGCLIAGVIAVPMMVPRRQSARDSSAGIMANCEPVVALTSPAFAIRSDLRARFASERLQWLSVELTQIGDGAADLPPPAPEAIAFLQFTSGSTSDPKGVAVSHANLLANLEMIRISLGNTRQSTYVNWVPLYHDMGLILNALQALYVGALCVLMAPNAFMQRPLNWLRAIHHYRAEVGCSPNFGFDLCVSRYRADQMEGIDLSSWKVALNGAEPVHAETIRRFSETFAGHGFNPNATFPAYGMAEATLLIAGGRRGADHVTRAVSRSGLQAHAVRAPVDESDIQTLVGCGRALTGERIAIVDPDDCVRLPSGQVGEIWVDGPNVARFYWRNTEASKTNLNAQIAGEGDGASWLRTGDLGFLDEAGELFITGRIKDLVIVRGINHYPQDIEHTVQALHPALRENCGAVFSVTDDEGEEILVVVQEIERTERNRIDPVEMTGLIREGVAEQHELFARHIVLIRQGNLPKTTSGKIQRSFTRRLWLEGRLDAMTAEAD</sequence>
<dbReference type="SUPFAM" id="SSF56801">
    <property type="entry name" value="Acetyl-CoA synthetase-like"/>
    <property type="match status" value="1"/>
</dbReference>
<dbReference type="PROSITE" id="PS00455">
    <property type="entry name" value="AMP_BINDING"/>
    <property type="match status" value="1"/>
</dbReference>
<dbReference type="GO" id="GO:0005886">
    <property type="term" value="C:plasma membrane"/>
    <property type="evidence" value="ECO:0007669"/>
    <property type="project" value="TreeGrafter"/>
</dbReference>
<dbReference type="EMBL" id="LT670844">
    <property type="protein sequence ID" value="SHK01734.1"/>
    <property type="molecule type" value="Genomic_DNA"/>
</dbReference>
<dbReference type="Proteomes" id="UP000189935">
    <property type="component" value="Chromosome I"/>
</dbReference>
<dbReference type="PANTHER" id="PTHR22754">
    <property type="entry name" value="DISCO-INTERACTING PROTEIN 2 DIP2 -RELATED"/>
    <property type="match status" value="1"/>
</dbReference>
<keyword evidence="5" id="KW-0812">Transmembrane</keyword>
<protein>
    <submittedName>
        <fullName evidence="8">Acyl-CoA synthetase (AMP-forming)/AMP-acid ligase II</fullName>
    </submittedName>
</protein>
<dbReference type="GO" id="GO:0006633">
    <property type="term" value="P:fatty acid biosynthetic process"/>
    <property type="evidence" value="ECO:0007669"/>
    <property type="project" value="TreeGrafter"/>
</dbReference>
<dbReference type="InterPro" id="IPR045851">
    <property type="entry name" value="AMP-bd_C_sf"/>
</dbReference>
<dbReference type="InterPro" id="IPR000873">
    <property type="entry name" value="AMP-dep_synth/lig_dom"/>
</dbReference>
<accession>A0A1M6P1E9</accession>
<feature type="transmembrane region" description="Helical" evidence="5">
    <location>
        <begin position="91"/>
        <end position="110"/>
    </location>
</feature>
<proteinExistence type="inferred from homology"/>
<name>A0A1M6P1E9_9BRAD</name>
<dbReference type="AlphaFoldDB" id="A0A1M6P1E9"/>
<dbReference type="Pfam" id="PF00501">
    <property type="entry name" value="AMP-binding"/>
    <property type="match status" value="1"/>
</dbReference>
<feature type="domain" description="AMP-dependent synthetase/ligase" evidence="6">
    <location>
        <begin position="30"/>
        <end position="424"/>
    </location>
</feature>
<dbReference type="RefSeq" id="WP_349642775.1">
    <property type="nucleotide sequence ID" value="NZ_LT670844.1"/>
</dbReference>